<dbReference type="Pfam" id="PF04082">
    <property type="entry name" value="Fungal_trans"/>
    <property type="match status" value="1"/>
</dbReference>
<evidence type="ECO:0000256" key="4">
    <source>
        <dbReference type="ARBA" id="ARBA00023163"/>
    </source>
</evidence>
<dbReference type="PANTHER" id="PTHR47171:SF3">
    <property type="entry name" value="FARA-RELATED"/>
    <property type="match status" value="1"/>
</dbReference>
<dbReference type="Gene3D" id="3.40.50.1820">
    <property type="entry name" value="alpha/beta hydrolase"/>
    <property type="match status" value="1"/>
</dbReference>
<evidence type="ECO:0000259" key="7">
    <source>
        <dbReference type="Pfam" id="PF04082"/>
    </source>
</evidence>
<keyword evidence="4" id="KW-0804">Transcription</keyword>
<evidence type="ECO:0000256" key="6">
    <source>
        <dbReference type="SAM" id="MobiDB-lite"/>
    </source>
</evidence>
<dbReference type="GO" id="GO:0006351">
    <property type="term" value="P:DNA-templated transcription"/>
    <property type="evidence" value="ECO:0007669"/>
    <property type="project" value="InterPro"/>
</dbReference>
<dbReference type="GO" id="GO:0003677">
    <property type="term" value="F:DNA binding"/>
    <property type="evidence" value="ECO:0007669"/>
    <property type="project" value="UniProtKB-KW"/>
</dbReference>
<reference evidence="8" key="1">
    <citation type="submission" date="2020-04" db="EMBL/GenBank/DDBJ databases">
        <title>Genome Assembly and Annotation of Botryosphaeria dothidea sdau 11-99, a Latent Pathogen of Apple Fruit Ring Rot in China.</title>
        <authorList>
            <person name="Yu C."/>
            <person name="Diao Y."/>
            <person name="Lu Q."/>
            <person name="Zhao J."/>
            <person name="Cui S."/>
            <person name="Peng C."/>
            <person name="He B."/>
            <person name="Liu H."/>
        </authorList>
    </citation>
    <scope>NUCLEOTIDE SEQUENCE [LARGE SCALE GENOMIC DNA]</scope>
    <source>
        <strain evidence="8">Sdau11-99</strain>
    </source>
</reference>
<sequence length="836" mass="94578">MPPRYPSAEEIKAFNDQWIDPITGAPESTLYRLYPTPSRGPDTQGSYLAHLPENYDRSDARYPVLYWLHGGFGNARQGAGAVRLYEAAMRAGRMPQTIVVLPQALPVGWYVNSKDGQRPVEDVIVRDLVSHADSTYRTINAPEARWIEGFSMGGLEDEPRERTFDIFGDDQACYDDNAPWTLARANAEALRGVRVRILSGSRDGRLAGCIRDLSALLTELGVGHERIDVDGAGHDYEAILEGIGDKSYGFWDLEPKATDTATTNGASCSPVDLIRSLENFIDNPHEPVDGEGSVAVVHATNNNALTSILNAASGTDDITRRNVHLYVGPSTSCSAMDRYNDALARFDPVTREFIAAKRLFDLPDPPLADHLVENFFNYADPHVPILHKVDFLERYRVRKAPPLLMQAVLFVGSHFADDDFVADSPWECRDQMTAAFFEKAKLIADFELESDQITLVQSFVLLAERWLGWTQERNTRYWMSRAVNVAYMMGLHRRIETMNLSPAQQRFWSRVAWVTMARDCFVAASFGTPAVIDDRWTDKEYTAWCPSRFDESREGQESEYVPSRSPETVKYSVTLIWLGALMGHVLHKLHSWSRISAEPVTSAVLEEIREMLAKFGKDCPSVMDVEMQDTSAIPREHLIYSPLLRAAHALVSLFYYWSLAERHRDAVVKRESKEMLHAAAHDVCELMSYLRAQQLFRFCPVWLVAGVFHTMAVLLADCCDALLGSDEPRKTDSFGRLRQLNDDLSILEETWKPAGWFRELIRISLSKLQEKVRKRKDNPKRTPEPERQPPQNNTETTADAPLFCESPGTLFDSARELFPDLENIFSWNSAETFMLS</sequence>
<dbReference type="EMBL" id="WWBZ02000016">
    <property type="protein sequence ID" value="KAF4309255.1"/>
    <property type="molecule type" value="Genomic_DNA"/>
</dbReference>
<evidence type="ECO:0000256" key="5">
    <source>
        <dbReference type="ARBA" id="ARBA00023242"/>
    </source>
</evidence>
<accession>A0A8H4IXG9</accession>
<dbReference type="CDD" id="cd12148">
    <property type="entry name" value="fungal_TF_MHR"/>
    <property type="match status" value="1"/>
</dbReference>
<dbReference type="AlphaFoldDB" id="A0A8H4IXG9"/>
<keyword evidence="3" id="KW-0238">DNA-binding</keyword>
<feature type="domain" description="Xylanolytic transcriptional activator regulatory" evidence="7">
    <location>
        <begin position="373"/>
        <end position="602"/>
    </location>
</feature>
<gene>
    <name evidence="8" type="ORF">GTA08_BOTSDO02101</name>
</gene>
<dbReference type="PANTHER" id="PTHR47171">
    <property type="entry name" value="FARA-RELATED"/>
    <property type="match status" value="1"/>
</dbReference>
<keyword evidence="5" id="KW-0539">Nucleus</keyword>
<dbReference type="Proteomes" id="UP000572817">
    <property type="component" value="Unassembled WGS sequence"/>
</dbReference>
<evidence type="ECO:0000313" key="8">
    <source>
        <dbReference type="EMBL" id="KAF4309255.1"/>
    </source>
</evidence>
<keyword evidence="2" id="KW-0805">Transcription regulation</keyword>
<dbReference type="OrthoDB" id="4161332at2759"/>
<feature type="region of interest" description="Disordered" evidence="6">
    <location>
        <begin position="772"/>
        <end position="802"/>
    </location>
</feature>
<keyword evidence="1" id="KW-0862">Zinc</keyword>
<dbReference type="InterPro" id="IPR000801">
    <property type="entry name" value="Esterase-like"/>
</dbReference>
<evidence type="ECO:0000256" key="2">
    <source>
        <dbReference type="ARBA" id="ARBA00023015"/>
    </source>
</evidence>
<evidence type="ECO:0000313" key="9">
    <source>
        <dbReference type="Proteomes" id="UP000572817"/>
    </source>
</evidence>
<dbReference type="InterPro" id="IPR052073">
    <property type="entry name" value="Amide_Lactam_Regulators"/>
</dbReference>
<proteinExistence type="predicted"/>
<comment type="caution">
    <text evidence="8">The sequence shown here is derived from an EMBL/GenBank/DDBJ whole genome shotgun (WGS) entry which is preliminary data.</text>
</comment>
<dbReference type="GO" id="GO:0008270">
    <property type="term" value="F:zinc ion binding"/>
    <property type="evidence" value="ECO:0007669"/>
    <property type="project" value="InterPro"/>
</dbReference>
<organism evidence="8 9">
    <name type="scientific">Botryosphaeria dothidea</name>
    <dbReference type="NCBI Taxonomy" id="55169"/>
    <lineage>
        <taxon>Eukaryota</taxon>
        <taxon>Fungi</taxon>
        <taxon>Dikarya</taxon>
        <taxon>Ascomycota</taxon>
        <taxon>Pezizomycotina</taxon>
        <taxon>Dothideomycetes</taxon>
        <taxon>Dothideomycetes incertae sedis</taxon>
        <taxon>Botryosphaeriales</taxon>
        <taxon>Botryosphaeriaceae</taxon>
        <taxon>Botryosphaeria</taxon>
    </lineage>
</organism>
<dbReference type="InterPro" id="IPR007219">
    <property type="entry name" value="XnlR_reg_dom"/>
</dbReference>
<protein>
    <submittedName>
        <fullName evidence="8">Cutinase transcription factor 1 alpha</fullName>
    </submittedName>
</protein>
<dbReference type="InterPro" id="IPR029058">
    <property type="entry name" value="AB_hydrolase_fold"/>
</dbReference>
<name>A0A8H4IXG9_9PEZI</name>
<evidence type="ECO:0000256" key="1">
    <source>
        <dbReference type="ARBA" id="ARBA00022833"/>
    </source>
</evidence>
<dbReference type="SUPFAM" id="SSF53474">
    <property type="entry name" value="alpha/beta-Hydrolases"/>
    <property type="match status" value="1"/>
</dbReference>
<keyword evidence="9" id="KW-1185">Reference proteome</keyword>
<dbReference type="Pfam" id="PF00756">
    <property type="entry name" value="Esterase"/>
    <property type="match status" value="1"/>
</dbReference>
<evidence type="ECO:0000256" key="3">
    <source>
        <dbReference type="ARBA" id="ARBA00023125"/>
    </source>
</evidence>